<dbReference type="EMBL" id="CP098502">
    <property type="protein sequence ID" value="UTI66230.1"/>
    <property type="molecule type" value="Genomic_DNA"/>
</dbReference>
<gene>
    <name evidence="1" type="ORF">NBH00_08485</name>
</gene>
<protein>
    <submittedName>
        <fullName evidence="1">Uncharacterized protein</fullName>
    </submittedName>
</protein>
<name>A0ABY5DW49_9ACTN</name>
<dbReference type="RefSeq" id="WP_254572905.1">
    <property type="nucleotide sequence ID" value="NZ_CP098502.1"/>
</dbReference>
<organism evidence="1 2">
    <name type="scientific">Paraconexibacter antarcticus</name>
    <dbReference type="NCBI Taxonomy" id="2949664"/>
    <lineage>
        <taxon>Bacteria</taxon>
        <taxon>Bacillati</taxon>
        <taxon>Actinomycetota</taxon>
        <taxon>Thermoleophilia</taxon>
        <taxon>Solirubrobacterales</taxon>
        <taxon>Paraconexibacteraceae</taxon>
        <taxon>Paraconexibacter</taxon>
    </lineage>
</organism>
<keyword evidence="2" id="KW-1185">Reference proteome</keyword>
<sequence length="103" mass="11227">MFEEPGPEAVEIASGLRVRGLVVISDAEVTTLHRAVGEELLVSPAQRRWFAGEDLTPPSVGVVPEAQLRMLFDEPPDACELLETVIDRMAEAFPADIQPLDTT</sequence>
<evidence type="ECO:0000313" key="1">
    <source>
        <dbReference type="EMBL" id="UTI66230.1"/>
    </source>
</evidence>
<proteinExistence type="predicted"/>
<reference evidence="1 2" key="1">
    <citation type="submission" date="2022-06" db="EMBL/GenBank/DDBJ databases">
        <title>Paraconexibacter antarcticus.</title>
        <authorList>
            <person name="Kim C.S."/>
        </authorList>
    </citation>
    <scope>NUCLEOTIDE SEQUENCE [LARGE SCALE GENOMIC DNA]</scope>
    <source>
        <strain evidence="1 2">02-257</strain>
    </source>
</reference>
<evidence type="ECO:0000313" key="2">
    <source>
        <dbReference type="Proteomes" id="UP001056035"/>
    </source>
</evidence>
<dbReference type="Proteomes" id="UP001056035">
    <property type="component" value="Chromosome"/>
</dbReference>
<accession>A0ABY5DW49</accession>